<comment type="subunit">
    <text evidence="4">The core complex is formed by different alpha and beta chains, binding bacteriochlorophyll molecules, and arranged most probably in tetrameric structures disposed around the reaction center. The non-pigmented gamma chains may constitute additional components.</text>
</comment>
<dbReference type="Gene3D" id="4.10.220.20">
    <property type="entry name" value="Light-harvesting complex"/>
    <property type="match status" value="1"/>
</dbReference>
<evidence type="ECO:0000313" key="18">
    <source>
        <dbReference type="EMBL" id="PYF02782.1"/>
    </source>
</evidence>
<keyword evidence="11" id="KW-0076">Bacteriochlorophyll</keyword>
<keyword evidence="8 16" id="KW-0812">Transmembrane</keyword>
<feature type="transmembrane region" description="Helical" evidence="16">
    <location>
        <begin position="12"/>
        <end position="32"/>
    </location>
</feature>
<dbReference type="GO" id="GO:0030077">
    <property type="term" value="C:plasma membrane light-harvesting complex"/>
    <property type="evidence" value="ECO:0007669"/>
    <property type="project" value="InterPro"/>
</dbReference>
<dbReference type="PROSITE" id="PS00968">
    <property type="entry name" value="ANTENNA_COMP_ALPHA"/>
    <property type="match status" value="1"/>
</dbReference>
<dbReference type="GO" id="GO:0019684">
    <property type="term" value="P:photosynthesis, light reaction"/>
    <property type="evidence" value="ECO:0007669"/>
    <property type="project" value="InterPro"/>
</dbReference>
<dbReference type="AlphaFoldDB" id="A0A318TCP6"/>
<protein>
    <submittedName>
        <fullName evidence="18">Light-harvesting complex 1 alpha chain</fullName>
    </submittedName>
</protein>
<keyword evidence="7" id="KW-0042">Antenna complex</keyword>
<evidence type="ECO:0000256" key="6">
    <source>
        <dbReference type="ARBA" id="ARBA00022494"/>
    </source>
</evidence>
<comment type="similarity">
    <text evidence="3">Belongs to the antenna complex alpha subunit family.</text>
</comment>
<evidence type="ECO:0000256" key="14">
    <source>
        <dbReference type="ARBA" id="ARBA00023136"/>
    </source>
</evidence>
<evidence type="ECO:0000256" key="1">
    <source>
        <dbReference type="ARBA" id="ARBA00002455"/>
    </source>
</evidence>
<evidence type="ECO:0000256" key="3">
    <source>
        <dbReference type="ARBA" id="ARBA00005629"/>
    </source>
</evidence>
<comment type="function">
    <text evidence="1">Antenna complexes are light-harvesting systems, which transfer the excitation energy to the reaction centers.</text>
</comment>
<dbReference type="InterPro" id="IPR000066">
    <property type="entry name" value="Antenna_a/b"/>
</dbReference>
<evidence type="ECO:0000256" key="9">
    <source>
        <dbReference type="ARBA" id="ARBA00022723"/>
    </source>
</evidence>
<keyword evidence="6" id="KW-0148">Chlorophyll</keyword>
<dbReference type="Proteomes" id="UP000248148">
    <property type="component" value="Unassembled WGS sequence"/>
</dbReference>
<dbReference type="RefSeq" id="WP_027279537.1">
    <property type="nucleotide sequence ID" value="NZ_QJTI01000010.1"/>
</dbReference>
<evidence type="ECO:0000256" key="2">
    <source>
        <dbReference type="ARBA" id="ARBA00004249"/>
    </source>
</evidence>
<keyword evidence="15" id="KW-0437">Light-harvesting polypeptide</keyword>
<keyword evidence="14 16" id="KW-0472">Membrane</keyword>
<gene>
    <name evidence="18" type="ORF">BJ122_110119</name>
</gene>
<evidence type="ECO:0000256" key="8">
    <source>
        <dbReference type="ARBA" id="ARBA00022692"/>
    </source>
</evidence>
<sequence>MWRIWLLFDPRRALVLLFAFLFGLGIIIHFILLSTSRFNWLDGAKKTAEVVTSMLT</sequence>
<dbReference type="PRINTS" id="PR00673">
    <property type="entry name" value="LIGHTHARVSTA"/>
</dbReference>
<evidence type="ECO:0000256" key="4">
    <source>
        <dbReference type="ARBA" id="ARBA00011367"/>
    </source>
</evidence>
<evidence type="ECO:0000256" key="11">
    <source>
        <dbReference type="ARBA" id="ARBA00022956"/>
    </source>
</evidence>
<accession>A0A318TCP6</accession>
<dbReference type="GO" id="GO:0042314">
    <property type="term" value="F:bacteriochlorophyll binding"/>
    <property type="evidence" value="ECO:0007669"/>
    <property type="project" value="UniProtKB-KW"/>
</dbReference>
<comment type="caution">
    <text evidence="18">The sequence shown here is derived from an EMBL/GenBank/DDBJ whole genome shotgun (WGS) entry which is preliminary data.</text>
</comment>
<evidence type="ECO:0000256" key="7">
    <source>
        <dbReference type="ARBA" id="ARBA00022549"/>
    </source>
</evidence>
<evidence type="ECO:0000256" key="5">
    <source>
        <dbReference type="ARBA" id="ARBA00022475"/>
    </source>
</evidence>
<proteinExistence type="inferred from homology"/>
<dbReference type="NCBIfam" id="NF040861">
    <property type="entry name" value="pufA_517_ASD"/>
    <property type="match status" value="1"/>
</dbReference>
<keyword evidence="19" id="KW-1185">Reference proteome</keyword>
<reference evidence="18 19" key="1">
    <citation type="submission" date="2018-06" db="EMBL/GenBank/DDBJ databases">
        <title>Genomic Encyclopedia of Archaeal and Bacterial Type Strains, Phase II (KMG-II): from individual species to whole genera.</title>
        <authorList>
            <person name="Goeker M."/>
        </authorList>
    </citation>
    <scope>NUCLEOTIDE SEQUENCE [LARGE SCALE GENOMIC DNA]</scope>
    <source>
        <strain evidence="18 19">JCM 11668</strain>
    </source>
</reference>
<dbReference type="GO" id="GO:0005886">
    <property type="term" value="C:plasma membrane"/>
    <property type="evidence" value="ECO:0007669"/>
    <property type="project" value="UniProtKB-SubCell"/>
</dbReference>
<keyword evidence="10" id="KW-0460">Magnesium</keyword>
<feature type="domain" description="Antenna complex alpha/beta subunit" evidence="17">
    <location>
        <begin position="1"/>
        <end position="41"/>
    </location>
</feature>
<dbReference type="GO" id="GO:0019866">
    <property type="term" value="C:organelle inner membrane"/>
    <property type="evidence" value="ECO:0007669"/>
    <property type="project" value="InterPro"/>
</dbReference>
<dbReference type="InterPro" id="IPR035889">
    <property type="entry name" value="Light-harvesting_complex"/>
</dbReference>
<evidence type="ECO:0000256" key="13">
    <source>
        <dbReference type="ARBA" id="ARBA00022991"/>
    </source>
</evidence>
<comment type="subcellular location">
    <subcellularLocation>
        <location evidence="2">Cell inner membrane</location>
        <topology evidence="2">Single-pass type II membrane protein</topology>
    </subcellularLocation>
</comment>
<evidence type="ECO:0000256" key="16">
    <source>
        <dbReference type="SAM" id="Phobius"/>
    </source>
</evidence>
<evidence type="ECO:0000256" key="10">
    <source>
        <dbReference type="ARBA" id="ARBA00022842"/>
    </source>
</evidence>
<dbReference type="Pfam" id="PF00556">
    <property type="entry name" value="LHC"/>
    <property type="match status" value="1"/>
</dbReference>
<dbReference type="InterPro" id="IPR018332">
    <property type="entry name" value="Antenna_alpha"/>
</dbReference>
<dbReference type="GO" id="GO:0046872">
    <property type="term" value="F:metal ion binding"/>
    <property type="evidence" value="ECO:0007669"/>
    <property type="project" value="UniProtKB-KW"/>
</dbReference>
<dbReference type="EMBL" id="QJTI01000010">
    <property type="protein sequence ID" value="PYF02782.1"/>
    <property type="molecule type" value="Genomic_DNA"/>
</dbReference>
<evidence type="ECO:0000313" key="19">
    <source>
        <dbReference type="Proteomes" id="UP000248148"/>
    </source>
</evidence>
<organism evidence="18 19">
    <name type="scientific">Rhodopseudomonas faecalis</name>
    <dbReference type="NCBI Taxonomy" id="99655"/>
    <lineage>
        <taxon>Bacteria</taxon>
        <taxon>Pseudomonadati</taxon>
        <taxon>Pseudomonadota</taxon>
        <taxon>Alphaproteobacteria</taxon>
        <taxon>Hyphomicrobiales</taxon>
        <taxon>Nitrobacteraceae</taxon>
        <taxon>Rhodopseudomonas</taxon>
    </lineage>
</organism>
<keyword evidence="9" id="KW-0479">Metal-binding</keyword>
<evidence type="ECO:0000256" key="15">
    <source>
        <dbReference type="ARBA" id="ARBA00023243"/>
    </source>
</evidence>
<keyword evidence="13" id="KW-0157">Chromophore</keyword>
<dbReference type="SUPFAM" id="SSF56918">
    <property type="entry name" value="Light-harvesting complex subunits"/>
    <property type="match status" value="1"/>
</dbReference>
<evidence type="ECO:0000256" key="12">
    <source>
        <dbReference type="ARBA" id="ARBA00022989"/>
    </source>
</evidence>
<keyword evidence="12 16" id="KW-1133">Transmembrane helix</keyword>
<keyword evidence="5" id="KW-1003">Cell membrane</keyword>
<name>A0A318TCP6_9BRAD</name>
<dbReference type="InterPro" id="IPR002361">
    <property type="entry name" value="Antenna_alpha_CS"/>
</dbReference>
<evidence type="ECO:0000259" key="17">
    <source>
        <dbReference type="Pfam" id="PF00556"/>
    </source>
</evidence>